<dbReference type="EMBL" id="CP045483">
    <property type="protein sequence ID" value="QGR20175.1"/>
    <property type="molecule type" value="Genomic_DNA"/>
</dbReference>
<evidence type="ECO:0000256" key="2">
    <source>
        <dbReference type="ARBA" id="ARBA00022741"/>
    </source>
</evidence>
<dbReference type="RefSeq" id="WP_156007624.1">
    <property type="nucleotide sequence ID" value="NZ_CP045483.1"/>
</dbReference>
<feature type="coiled-coil region" evidence="7">
    <location>
        <begin position="130"/>
        <end position="268"/>
    </location>
</feature>
<dbReference type="GeneID" id="42799279"/>
<dbReference type="PANTHER" id="PTHR32114:SF2">
    <property type="entry name" value="ABC TRANSPORTER ABCH.3"/>
    <property type="match status" value="1"/>
</dbReference>
<evidence type="ECO:0000256" key="3">
    <source>
        <dbReference type="ARBA" id="ARBA00022833"/>
    </source>
</evidence>
<dbReference type="GO" id="GO:0005524">
    <property type="term" value="F:ATP binding"/>
    <property type="evidence" value="ECO:0007669"/>
    <property type="project" value="UniProtKB-KW"/>
</dbReference>
<keyword evidence="2" id="KW-0547">Nucleotide-binding</keyword>
<dbReference type="OrthoDB" id="36891at2157"/>
<dbReference type="InterPro" id="IPR013134">
    <property type="entry name" value="Zn_hook_RAD50"/>
</dbReference>
<evidence type="ECO:0000256" key="7">
    <source>
        <dbReference type="SAM" id="Coils"/>
    </source>
</evidence>
<dbReference type="PANTHER" id="PTHR32114">
    <property type="entry name" value="ABC TRANSPORTER ABCH.3"/>
    <property type="match status" value="1"/>
</dbReference>
<dbReference type="SUPFAM" id="SSF75712">
    <property type="entry name" value="Rad50 coiled-coil Zn hook"/>
    <property type="match status" value="1"/>
</dbReference>
<evidence type="ECO:0000256" key="6">
    <source>
        <dbReference type="PROSITE-ProRule" id="PRU00471"/>
    </source>
</evidence>
<evidence type="ECO:0000313" key="10">
    <source>
        <dbReference type="Proteomes" id="UP000423396"/>
    </source>
</evidence>
<keyword evidence="3 6" id="KW-0862">Zinc</keyword>
<dbReference type="KEGG" id="sazo:D1868_09375"/>
<dbReference type="PROSITE" id="PS51131">
    <property type="entry name" value="ZN_HOOK"/>
    <property type="match status" value="1"/>
</dbReference>
<keyword evidence="5 7" id="KW-0175">Coiled coil</keyword>
<keyword evidence="1 6" id="KW-0479">Metal-binding</keyword>
<evidence type="ECO:0000256" key="4">
    <source>
        <dbReference type="ARBA" id="ARBA00022840"/>
    </source>
</evidence>
<evidence type="ECO:0000256" key="1">
    <source>
        <dbReference type="ARBA" id="ARBA00022723"/>
    </source>
</evidence>
<keyword evidence="10" id="KW-1185">Reference proteome</keyword>
<feature type="binding site" evidence="6">
    <location>
        <position position="293"/>
    </location>
    <ligand>
        <name>Zn(2+)</name>
        <dbReference type="ChEBI" id="CHEBI:29105"/>
    </ligand>
</feature>
<dbReference type="AlphaFoldDB" id="A0A650CR18"/>
<dbReference type="NCBIfam" id="NF045487">
    <property type="entry name" value="ASRP"/>
    <property type="match status" value="1"/>
</dbReference>
<dbReference type="Gene3D" id="3.40.50.300">
    <property type="entry name" value="P-loop containing nucleotide triphosphate hydrolases"/>
    <property type="match status" value="2"/>
</dbReference>
<feature type="coiled-coil region" evidence="7">
    <location>
        <begin position="306"/>
        <end position="453"/>
    </location>
</feature>
<protein>
    <recommendedName>
        <fullName evidence="8">Zinc-hook domain-containing protein</fullName>
    </recommendedName>
</protein>
<dbReference type="InterPro" id="IPR027417">
    <property type="entry name" value="P-loop_NTPase"/>
</dbReference>
<reference evidence="9 10" key="1">
    <citation type="submission" date="2019-10" db="EMBL/GenBank/DDBJ databases">
        <title>Genome Sequences from Six Type Strain Members of the Archaeal Family Sulfolobaceae: Acidianus ambivalens, Acidianus infernus, Metallosphaera prunae, Stygiolobus azoricus, Sulfolobus metallicus, and Sulfurisphaera ohwakuensis.</title>
        <authorList>
            <person name="Counts J.A."/>
            <person name="Kelly R.M."/>
        </authorList>
    </citation>
    <scope>NUCLEOTIDE SEQUENCE [LARGE SCALE GENOMIC DNA]</scope>
    <source>
        <strain evidence="9 10">FC6</strain>
    </source>
</reference>
<feature type="binding site" evidence="6">
    <location>
        <position position="290"/>
    </location>
    <ligand>
        <name>Zn(2+)</name>
        <dbReference type="ChEBI" id="CHEBI:29105"/>
    </ligand>
</feature>
<evidence type="ECO:0000313" key="9">
    <source>
        <dbReference type="EMBL" id="QGR20175.1"/>
    </source>
</evidence>
<dbReference type="SUPFAM" id="SSF52540">
    <property type="entry name" value="P-loop containing nucleoside triphosphate hydrolases"/>
    <property type="match status" value="2"/>
</dbReference>
<dbReference type="Proteomes" id="UP000423396">
    <property type="component" value="Chromosome"/>
</dbReference>
<sequence length="582" mass="69032">MQVRLYNVGGINRELYLSIKKGISIYEAPNAYGKTSLARALISLLTSEITAEDLLNVFSDEGYVEAEIDGKLYYRRFKRIKNRIEEEKKLYMDDKNALLLSYFSPENPLVARILVGDENIEWFISAASKIDEIKKKKENLQYKLGEIKATYDEYQKKYNEAENYMKQLEAINQQLEKLEKDRESIRINTENSIKITKKNRLEDLEKRLEVRQKELREKEAKEKRIEREIEELKKHLNSISKENLLKEIEELNTKLQNLNSKKYNLDVDYRMLGRVLDEIKEADERHLAVCYVCGHEVNPSIWKERLDTIKKELTEVTRQRDEITKEINNIQSTINTITNKLKEIEKYEQQLTNKQKELETYKLEVSEIQKSIETLQRQIRELKEKIEELDTKDLSLSGESELDKRIKELQQQRSNIELELQRIGIPKRIMEELQSFRKNIKDLEDQISTLDREYIRRLTVVKDTFSNLANSLMRDLEFNYTAEIDEKYRIVIKKDNVKMDLKKLSTSEKTAIALVLVLIGLKEYFKSPFFIIDESFMTFDQRRFEKIQKYLSGIVDYTIITKSNDTVQFRNEKLLEPNQIMG</sequence>
<keyword evidence="4" id="KW-0067">ATP-binding</keyword>
<dbReference type="GO" id="GO:0046872">
    <property type="term" value="F:metal ion binding"/>
    <property type="evidence" value="ECO:0007669"/>
    <property type="project" value="UniProtKB-UniRule"/>
</dbReference>
<feature type="domain" description="Zinc-hook" evidence="8">
    <location>
        <begin position="241"/>
        <end position="342"/>
    </location>
</feature>
<dbReference type="Gene3D" id="1.10.287.510">
    <property type="entry name" value="Helix hairpin bin"/>
    <property type="match status" value="1"/>
</dbReference>
<name>A0A650CR18_9CREN</name>
<evidence type="ECO:0000259" key="8">
    <source>
        <dbReference type="PROSITE" id="PS51131"/>
    </source>
</evidence>
<accession>A0A650CR18</accession>
<gene>
    <name evidence="9" type="ORF">D1868_09375</name>
</gene>
<evidence type="ECO:0000256" key="5">
    <source>
        <dbReference type="ARBA" id="ARBA00023054"/>
    </source>
</evidence>
<organism evidence="9 10">
    <name type="scientific">Stygiolobus azoricus</name>
    <dbReference type="NCBI Taxonomy" id="41675"/>
    <lineage>
        <taxon>Archaea</taxon>
        <taxon>Thermoproteota</taxon>
        <taxon>Thermoprotei</taxon>
        <taxon>Sulfolobales</taxon>
        <taxon>Sulfolobaceae</taxon>
        <taxon>Stygiolobus</taxon>
    </lineage>
</organism>
<proteinExistence type="predicted"/>